<feature type="region of interest" description="Disordered" evidence="1">
    <location>
        <begin position="60"/>
        <end position="82"/>
    </location>
</feature>
<proteinExistence type="predicted"/>
<dbReference type="AlphaFoldDB" id="A0A7J6R707"/>
<evidence type="ECO:0000313" key="3">
    <source>
        <dbReference type="Proteomes" id="UP000553632"/>
    </source>
</evidence>
<name>A0A7J6R707_PEROL</name>
<dbReference type="EMBL" id="JABANO010028102">
    <property type="protein sequence ID" value="KAF4715746.1"/>
    <property type="molecule type" value="Genomic_DNA"/>
</dbReference>
<evidence type="ECO:0000256" key="1">
    <source>
        <dbReference type="SAM" id="MobiDB-lite"/>
    </source>
</evidence>
<keyword evidence="3" id="KW-1185">Reference proteome</keyword>
<feature type="compositionally biased region" description="Basic and acidic residues" evidence="1">
    <location>
        <begin position="14"/>
        <end position="30"/>
    </location>
</feature>
<feature type="region of interest" description="Disordered" evidence="1">
    <location>
        <begin position="1"/>
        <end position="31"/>
    </location>
</feature>
<accession>A0A7J6R707</accession>
<comment type="caution">
    <text evidence="2">The sequence shown here is derived from an EMBL/GenBank/DDBJ whole genome shotgun (WGS) entry which is preliminary data.</text>
</comment>
<gene>
    <name evidence="2" type="ORF">FOZ63_014645</name>
</gene>
<dbReference type="Proteomes" id="UP000553632">
    <property type="component" value="Unassembled WGS sequence"/>
</dbReference>
<feature type="non-terminal residue" evidence="2">
    <location>
        <position position="142"/>
    </location>
</feature>
<organism evidence="2 3">
    <name type="scientific">Perkinsus olseni</name>
    <name type="common">Perkinsus atlanticus</name>
    <dbReference type="NCBI Taxonomy" id="32597"/>
    <lineage>
        <taxon>Eukaryota</taxon>
        <taxon>Sar</taxon>
        <taxon>Alveolata</taxon>
        <taxon>Perkinsozoa</taxon>
        <taxon>Perkinsea</taxon>
        <taxon>Perkinsida</taxon>
        <taxon>Perkinsidae</taxon>
        <taxon>Perkinsus</taxon>
    </lineage>
</organism>
<reference evidence="2 3" key="1">
    <citation type="submission" date="2020-04" db="EMBL/GenBank/DDBJ databases">
        <title>Perkinsus olseni comparative genomics.</title>
        <authorList>
            <person name="Bogema D.R."/>
        </authorList>
    </citation>
    <scope>NUCLEOTIDE SEQUENCE [LARGE SCALE GENOMIC DNA]</scope>
    <source>
        <strain evidence="2 3">ATCC PRA-207</strain>
    </source>
</reference>
<sequence length="142" mass="16146">MTLDRSDDAAAEPRTVEKPEPSTDSDRSEESGWMLALRALHTRVLNTLNGDSVARCPKLETVPEEPVEPEKPKYRTYGPDEEVPAEEKAYQLRRRRAKKAGHFRINKQILQSETLEELLDVIAEALNWFNIVNIGTALYKLA</sequence>
<evidence type="ECO:0000313" key="2">
    <source>
        <dbReference type="EMBL" id="KAF4715746.1"/>
    </source>
</evidence>
<protein>
    <submittedName>
        <fullName evidence="2">Uncharacterized protein</fullName>
    </submittedName>
</protein>